<dbReference type="Pfam" id="PF14525">
    <property type="entry name" value="AraC_binding_2"/>
    <property type="match status" value="1"/>
</dbReference>
<accession>A0A0A1DTQ3</accession>
<organism evidence="1 2">
    <name type="scientific">Nocardioides simplex</name>
    <name type="common">Arthrobacter simplex</name>
    <dbReference type="NCBI Taxonomy" id="2045"/>
    <lineage>
        <taxon>Bacteria</taxon>
        <taxon>Bacillati</taxon>
        <taxon>Actinomycetota</taxon>
        <taxon>Actinomycetes</taxon>
        <taxon>Propionibacteriales</taxon>
        <taxon>Nocardioidaceae</taxon>
        <taxon>Pimelobacter</taxon>
    </lineage>
</organism>
<proteinExistence type="predicted"/>
<dbReference type="GeneID" id="96610314"/>
<dbReference type="InterPro" id="IPR009057">
    <property type="entry name" value="Homeodomain-like_sf"/>
</dbReference>
<dbReference type="Gene3D" id="1.10.10.60">
    <property type="entry name" value="Homeodomain-like"/>
    <property type="match status" value="1"/>
</dbReference>
<dbReference type="SUPFAM" id="SSF46689">
    <property type="entry name" value="Homeodomain-like"/>
    <property type="match status" value="1"/>
</dbReference>
<dbReference type="EMBL" id="CP009896">
    <property type="protein sequence ID" value="AIY19967.2"/>
    <property type="molecule type" value="Genomic_DNA"/>
</dbReference>
<protein>
    <submittedName>
        <fullName evidence="1">Transcriptional regulator, AraC family</fullName>
    </submittedName>
</protein>
<dbReference type="PROSITE" id="PS01124">
    <property type="entry name" value="HTH_ARAC_FAMILY_2"/>
    <property type="match status" value="1"/>
</dbReference>
<name>A0A0A1DTQ3_NOCSI</name>
<dbReference type="GO" id="GO:0043565">
    <property type="term" value="F:sequence-specific DNA binding"/>
    <property type="evidence" value="ECO:0007669"/>
    <property type="project" value="InterPro"/>
</dbReference>
<dbReference type="Proteomes" id="UP000030300">
    <property type="component" value="Chromosome"/>
</dbReference>
<dbReference type="STRING" id="2045.KR76_15880"/>
<dbReference type="PANTHER" id="PTHR46796">
    <property type="entry name" value="HTH-TYPE TRANSCRIPTIONAL ACTIVATOR RHAS-RELATED"/>
    <property type="match status" value="1"/>
</dbReference>
<dbReference type="InterPro" id="IPR018060">
    <property type="entry name" value="HTH_AraC"/>
</dbReference>
<dbReference type="Pfam" id="PF12833">
    <property type="entry name" value="HTH_18"/>
    <property type="match status" value="1"/>
</dbReference>
<sequence>MAGTVMPLGSYGVLRTTDVDDARASIAASLAPHRLTPLAGAGGFRALHNAAHLGRLSVHYIDYGAEVEVAVDGMDFQLVQIPLAGRTTISCGREHVVATQRTAAVTAVGESVRMRYSAGNPRLMVRIGAALLHDRLALAERVGAVPSPAPGVAATFDLTQGRGRSWRGMLDVLLADLERESGLTAVPLAAGALEVALVDGLIASLAADPAGAGAAAGAAGPVTTPHERVVKRAAQLIEDHCAEPLGTADVAEAVGLSVRVLRAGFQEHFATTPMAYLRHARLRRVRDDLSDGTAASVTEAALRWGVTHLGRLSGDYRAIFGETPSETLQRAR</sequence>
<dbReference type="RefSeq" id="WP_052138748.1">
    <property type="nucleotide sequence ID" value="NZ_BJMC01000026.1"/>
</dbReference>
<dbReference type="AlphaFoldDB" id="A0A0A1DTQ3"/>
<dbReference type="GO" id="GO:0003700">
    <property type="term" value="F:DNA-binding transcription factor activity"/>
    <property type="evidence" value="ECO:0007669"/>
    <property type="project" value="InterPro"/>
</dbReference>
<dbReference type="SMART" id="SM00342">
    <property type="entry name" value="HTH_ARAC"/>
    <property type="match status" value="1"/>
</dbReference>
<evidence type="ECO:0000313" key="2">
    <source>
        <dbReference type="Proteomes" id="UP000030300"/>
    </source>
</evidence>
<dbReference type="PROSITE" id="PS00041">
    <property type="entry name" value="HTH_ARAC_FAMILY_1"/>
    <property type="match status" value="1"/>
</dbReference>
<dbReference type="InterPro" id="IPR018062">
    <property type="entry name" value="HTH_AraC-typ_CS"/>
</dbReference>
<dbReference type="KEGG" id="psim:KR76_15880"/>
<dbReference type="eggNOG" id="COG2207">
    <property type="taxonomic scope" value="Bacteria"/>
</dbReference>
<dbReference type="InterPro" id="IPR035418">
    <property type="entry name" value="AraC-bd_2"/>
</dbReference>
<evidence type="ECO:0000313" key="1">
    <source>
        <dbReference type="EMBL" id="AIY19967.2"/>
    </source>
</evidence>
<dbReference type="OrthoDB" id="5464689at2"/>
<keyword evidence="2" id="KW-1185">Reference proteome</keyword>
<dbReference type="PANTHER" id="PTHR46796:SF12">
    <property type="entry name" value="HTH-TYPE DNA-BINDING TRANSCRIPTIONAL ACTIVATOR EUTR"/>
    <property type="match status" value="1"/>
</dbReference>
<dbReference type="HOGENOM" id="CLU_047930_0_1_11"/>
<reference evidence="1 2" key="1">
    <citation type="journal article" date="2015" name="Genome Announc.">
        <title>Complete Genome Sequence of Steroid-Transforming Nocardioides simplex VKM Ac-2033D.</title>
        <authorList>
            <person name="Shtratnikova V.Y."/>
            <person name="Schelkunov M.I."/>
            <person name="Pekov Y.A."/>
            <person name="Fokina V.V."/>
            <person name="Logacheva M.D."/>
            <person name="Sokolov S.L."/>
            <person name="Bragin E.Y."/>
            <person name="Ashapkin V.V."/>
            <person name="Donova M.V."/>
        </authorList>
    </citation>
    <scope>NUCLEOTIDE SEQUENCE [LARGE SCALE GENOMIC DNA]</scope>
    <source>
        <strain evidence="1 2">VKM Ac-2033D</strain>
    </source>
</reference>
<dbReference type="InterPro" id="IPR050204">
    <property type="entry name" value="AraC_XylS_family_regulators"/>
</dbReference>
<gene>
    <name evidence="1" type="ORF">KR76_15880</name>
</gene>